<comment type="similarity">
    <text evidence="1">Belongs to the annexin family.</text>
</comment>
<dbReference type="SMART" id="SM00335">
    <property type="entry name" value="ANX"/>
    <property type="match status" value="4"/>
</dbReference>
<dbReference type="GO" id="GO:0005886">
    <property type="term" value="C:plasma membrane"/>
    <property type="evidence" value="ECO:0007669"/>
    <property type="project" value="TreeGrafter"/>
</dbReference>
<dbReference type="InterPro" id="IPR037104">
    <property type="entry name" value="Annexin_sf"/>
</dbReference>
<dbReference type="AlphaFoldDB" id="A0A7I8WAV6"/>
<dbReference type="SUPFAM" id="SSF47874">
    <property type="entry name" value="Annexin"/>
    <property type="match status" value="1"/>
</dbReference>
<evidence type="ECO:0000256" key="2">
    <source>
        <dbReference type="ARBA" id="ARBA00022737"/>
    </source>
</evidence>
<evidence type="ECO:0000313" key="4">
    <source>
        <dbReference type="EMBL" id="CAD5125273.1"/>
    </source>
</evidence>
<dbReference type="EMBL" id="CAJFCJ010000025">
    <property type="protein sequence ID" value="CAD5125273.1"/>
    <property type="molecule type" value="Genomic_DNA"/>
</dbReference>
<sequence length="385" mass="44546">MAEFDPEALKKFFRGLDATKKDDAPPCPTIRPNNSFCPEAAESAARFLHKDLKGLGISLIPVIHVLTNLSNEQRQIVKDKYNDIFNRNLIEDLRDDLLGDFETIVLFLMLPRKEFDAQCVRRALFPNEAQGEDYKEHWLLEILCAGTKDQIIALKDVYNEKFNSQLTDDIAAKTQEKPQLQKLLLALCEADREQIKFKDIDLSLAEADAETIYKLCISIFNPTTSFHTDIYLEISVHFAIWSKQATEGREGTDMDSLIDVFTNRSWAHLREVFSIYKQQREKTPEETIEQDLQNNAKTGLLFLAKFARDRYEYFADRIKEALNGEVDDDESVYRLLIARSEIDLQNIRISFKAKYKKTLVKFIKQEFAGDVQKMLIKILDPFIIL</sequence>
<keyword evidence="5" id="KW-1185">Reference proteome</keyword>
<dbReference type="InterPro" id="IPR001464">
    <property type="entry name" value="Annexin"/>
</dbReference>
<dbReference type="GO" id="GO:0001786">
    <property type="term" value="F:phosphatidylserine binding"/>
    <property type="evidence" value="ECO:0007669"/>
    <property type="project" value="TreeGrafter"/>
</dbReference>
<dbReference type="InterPro" id="IPR018502">
    <property type="entry name" value="Annexin_repeat"/>
</dbReference>
<dbReference type="PRINTS" id="PR00196">
    <property type="entry name" value="ANNEXIN"/>
</dbReference>
<reference evidence="4 5" key="1">
    <citation type="submission" date="2020-08" db="EMBL/GenBank/DDBJ databases">
        <authorList>
            <person name="Hejnol A."/>
        </authorList>
    </citation>
    <scope>NUCLEOTIDE SEQUENCE [LARGE SCALE GENOMIC DNA]</scope>
</reference>
<dbReference type="GO" id="GO:0005509">
    <property type="term" value="F:calcium ion binding"/>
    <property type="evidence" value="ECO:0007669"/>
    <property type="project" value="InterPro"/>
</dbReference>
<evidence type="ECO:0000256" key="3">
    <source>
        <dbReference type="ARBA" id="ARBA00023216"/>
    </source>
</evidence>
<dbReference type="PROSITE" id="PS51897">
    <property type="entry name" value="ANNEXIN_2"/>
    <property type="match status" value="1"/>
</dbReference>
<accession>A0A7I8WAV6</accession>
<protein>
    <submittedName>
        <fullName evidence="4">DgyrCDS13520</fullName>
    </submittedName>
</protein>
<proteinExistence type="inferred from homology"/>
<dbReference type="Proteomes" id="UP000549394">
    <property type="component" value="Unassembled WGS sequence"/>
</dbReference>
<comment type="caution">
    <text evidence="4">The sequence shown here is derived from an EMBL/GenBank/DDBJ whole genome shotgun (WGS) entry which is preliminary data.</text>
</comment>
<dbReference type="GO" id="GO:0005737">
    <property type="term" value="C:cytoplasm"/>
    <property type="evidence" value="ECO:0007669"/>
    <property type="project" value="TreeGrafter"/>
</dbReference>
<dbReference type="Gene3D" id="1.10.220.10">
    <property type="entry name" value="Annexin"/>
    <property type="match status" value="4"/>
</dbReference>
<dbReference type="GO" id="GO:0005634">
    <property type="term" value="C:nucleus"/>
    <property type="evidence" value="ECO:0007669"/>
    <property type="project" value="TreeGrafter"/>
</dbReference>
<gene>
    <name evidence="4" type="ORF">DGYR_LOCUS12677</name>
</gene>
<dbReference type="OrthoDB" id="37886at2759"/>
<dbReference type="Pfam" id="PF00191">
    <property type="entry name" value="Annexin"/>
    <property type="match status" value="3"/>
</dbReference>
<dbReference type="PANTHER" id="PTHR10502">
    <property type="entry name" value="ANNEXIN"/>
    <property type="match status" value="1"/>
</dbReference>
<dbReference type="PANTHER" id="PTHR10502:SF175">
    <property type="entry name" value="ANNEXIN A13"/>
    <property type="match status" value="1"/>
</dbReference>
<keyword evidence="3" id="KW-0041">Annexin</keyword>
<dbReference type="GO" id="GO:0005544">
    <property type="term" value="F:calcium-dependent phospholipid binding"/>
    <property type="evidence" value="ECO:0007669"/>
    <property type="project" value="InterPro"/>
</dbReference>
<evidence type="ECO:0000313" key="5">
    <source>
        <dbReference type="Proteomes" id="UP000549394"/>
    </source>
</evidence>
<dbReference type="GO" id="GO:0012506">
    <property type="term" value="C:vesicle membrane"/>
    <property type="evidence" value="ECO:0007669"/>
    <property type="project" value="TreeGrafter"/>
</dbReference>
<evidence type="ECO:0000256" key="1">
    <source>
        <dbReference type="ARBA" id="ARBA00007831"/>
    </source>
</evidence>
<keyword evidence="2" id="KW-0677">Repeat</keyword>
<name>A0A7I8WAV6_9ANNE</name>
<organism evidence="4 5">
    <name type="scientific">Dimorphilus gyrociliatus</name>
    <dbReference type="NCBI Taxonomy" id="2664684"/>
    <lineage>
        <taxon>Eukaryota</taxon>
        <taxon>Metazoa</taxon>
        <taxon>Spiralia</taxon>
        <taxon>Lophotrochozoa</taxon>
        <taxon>Annelida</taxon>
        <taxon>Polychaeta</taxon>
        <taxon>Polychaeta incertae sedis</taxon>
        <taxon>Dinophilidae</taxon>
        <taxon>Dimorphilus</taxon>
    </lineage>
</organism>